<dbReference type="HOGENOM" id="CLU_2170788_0_0_1"/>
<dbReference type="Proteomes" id="UP000053789">
    <property type="component" value="Unassembled WGS sequence"/>
</dbReference>
<dbReference type="GeneID" id="27697077"/>
<dbReference type="EMBL" id="KN846984">
    <property type="protein sequence ID" value="KIW95564.1"/>
    <property type="molecule type" value="Genomic_DNA"/>
</dbReference>
<name>A0A0D2IFM4_CLAB1</name>
<organism evidence="1 2">
    <name type="scientific">Cladophialophora bantiana (strain ATCC 10958 / CBS 173.52 / CDC B-1940 / NIH 8579)</name>
    <name type="common">Xylohypha bantiana</name>
    <dbReference type="NCBI Taxonomy" id="1442370"/>
    <lineage>
        <taxon>Eukaryota</taxon>
        <taxon>Fungi</taxon>
        <taxon>Dikarya</taxon>
        <taxon>Ascomycota</taxon>
        <taxon>Pezizomycotina</taxon>
        <taxon>Eurotiomycetes</taxon>
        <taxon>Chaetothyriomycetidae</taxon>
        <taxon>Chaetothyriales</taxon>
        <taxon>Herpotrichiellaceae</taxon>
        <taxon>Cladophialophora</taxon>
    </lineage>
</organism>
<dbReference type="OrthoDB" id="4132712at2759"/>
<evidence type="ECO:0000313" key="2">
    <source>
        <dbReference type="Proteomes" id="UP000053789"/>
    </source>
</evidence>
<protein>
    <submittedName>
        <fullName evidence="1">Uncharacterized protein</fullName>
    </submittedName>
</protein>
<gene>
    <name evidence="1" type="ORF">Z519_04149</name>
</gene>
<reference evidence="1" key="1">
    <citation type="submission" date="2015-01" db="EMBL/GenBank/DDBJ databases">
        <title>The Genome Sequence of Cladophialophora bantiana CBS 173.52.</title>
        <authorList>
            <consortium name="The Broad Institute Genomics Platform"/>
            <person name="Cuomo C."/>
            <person name="de Hoog S."/>
            <person name="Gorbushina A."/>
            <person name="Stielow B."/>
            <person name="Teixiera M."/>
            <person name="Abouelleil A."/>
            <person name="Chapman S.B."/>
            <person name="Priest M."/>
            <person name="Young S.K."/>
            <person name="Wortman J."/>
            <person name="Nusbaum C."/>
            <person name="Birren B."/>
        </authorList>
    </citation>
    <scope>NUCLEOTIDE SEQUENCE [LARGE SCALE GENOMIC DNA]</scope>
    <source>
        <strain evidence="1">CBS 173.52</strain>
    </source>
</reference>
<dbReference type="RefSeq" id="XP_016622233.1">
    <property type="nucleotide sequence ID" value="XM_016761895.1"/>
</dbReference>
<accession>A0A0D2IFM4</accession>
<proteinExistence type="predicted"/>
<dbReference type="AlphaFoldDB" id="A0A0D2IFM4"/>
<sequence length="110" mass="12323">MGTLSNHASNKPARRFTRLNKVYVRMEALAAMVKKSVCALYTLQAELYAAILDSKSDFALEDTGQAGIDLGRIKAVWDSRNEAIFRQRIEKMLSGRSNISVTMWTIPARS</sequence>
<dbReference type="VEuPathDB" id="FungiDB:Z519_04149"/>
<keyword evidence="2" id="KW-1185">Reference proteome</keyword>
<evidence type="ECO:0000313" key="1">
    <source>
        <dbReference type="EMBL" id="KIW95564.1"/>
    </source>
</evidence>